<feature type="transmembrane region" description="Helical" evidence="1">
    <location>
        <begin position="42"/>
        <end position="61"/>
    </location>
</feature>
<keyword evidence="1" id="KW-0812">Transmembrane</keyword>
<dbReference type="AlphaFoldDB" id="A0AAU2JQY9"/>
<reference evidence="2" key="1">
    <citation type="submission" date="2022-10" db="EMBL/GenBank/DDBJ databases">
        <title>The complete genomes of actinobacterial strains from the NBC collection.</title>
        <authorList>
            <person name="Joergensen T.S."/>
            <person name="Alvarez Arevalo M."/>
            <person name="Sterndorff E.B."/>
            <person name="Faurdal D."/>
            <person name="Vuksanovic O."/>
            <person name="Mourched A.-S."/>
            <person name="Charusanti P."/>
            <person name="Shaw S."/>
            <person name="Blin K."/>
            <person name="Weber T."/>
        </authorList>
    </citation>
    <scope>NUCLEOTIDE SEQUENCE</scope>
    <source>
        <strain evidence="2">NBC_00049</strain>
    </source>
</reference>
<evidence type="ECO:0000313" key="2">
    <source>
        <dbReference type="EMBL" id="WTU75192.1"/>
    </source>
</evidence>
<keyword evidence="1" id="KW-1133">Transmembrane helix</keyword>
<evidence type="ECO:0000256" key="1">
    <source>
        <dbReference type="SAM" id="Phobius"/>
    </source>
</evidence>
<evidence type="ECO:0008006" key="3">
    <source>
        <dbReference type="Google" id="ProtNLM"/>
    </source>
</evidence>
<organism evidence="2">
    <name type="scientific">Streptomyces sp. NBC_00049</name>
    <dbReference type="NCBI Taxonomy" id="2903617"/>
    <lineage>
        <taxon>Bacteria</taxon>
        <taxon>Bacillati</taxon>
        <taxon>Actinomycetota</taxon>
        <taxon>Actinomycetes</taxon>
        <taxon>Kitasatosporales</taxon>
        <taxon>Streptomycetaceae</taxon>
        <taxon>Streptomyces</taxon>
    </lineage>
</organism>
<proteinExistence type="predicted"/>
<dbReference type="EMBL" id="CP108264">
    <property type="protein sequence ID" value="WTU75192.1"/>
    <property type="molecule type" value="Genomic_DNA"/>
</dbReference>
<protein>
    <recommendedName>
        <fullName evidence="3">LigA protein</fullName>
    </recommendedName>
</protein>
<name>A0AAU2JQY9_9ACTN</name>
<accession>A0AAU2JQY9</accession>
<gene>
    <name evidence="2" type="ORF">OG327_18745</name>
</gene>
<keyword evidence="1" id="KW-0472">Membrane</keyword>
<sequence length="419" mass="43161">MPFEDELGEALRRAGDGFTADRHALAAAGEERGRRLVARRRAAVVGGSVLALAVIGTAGAYSGGLLGGSGAADVAAPAPLQSGRSGKGTGADGNFTGGGSGAVTGDQLIAVLKELLPAGQLTGTKAVGTDKPPMVSGVFDDGKGKAALSLALARIDPNGSHARARTECGDKNIQEYDSCTVEQLADGSKVLLHQGYEYPDRRVDTKVWWASLVTPQGFHVTLSEWNAAGEKGAGISRPNPPLTTAQLKAIVTSDKWLAALNDLPAAEPEQPRDGSSVSLVDEKAGPALERLVTKHGIPVVSKGEDGGSGYVVLDDGKGKSLVQLSITKGEEAARDFTGGDAAPLEDGTQVKVTQRPAQKGKGVVEWSVDTLHKNGLRVVVLAYNTANVSGSATREAPALTLEQLKELVLAPGWNRASGS</sequence>